<reference evidence="1" key="1">
    <citation type="submission" date="2021-01" db="EMBL/GenBank/DDBJ databases">
        <authorList>
            <person name="Sun Q."/>
        </authorList>
    </citation>
    <scope>NUCLEOTIDE SEQUENCE</scope>
    <source>
        <strain evidence="1">YIM B02566</strain>
    </source>
</reference>
<comment type="caution">
    <text evidence="1">The sequence shown here is derived from an EMBL/GenBank/DDBJ whole genome shotgun (WGS) entry which is preliminary data.</text>
</comment>
<evidence type="ECO:0000313" key="2">
    <source>
        <dbReference type="Proteomes" id="UP000616151"/>
    </source>
</evidence>
<sequence>MAMNSLEALFEDTLRDMYYAEKKLTKILPKMAKKATTEELAEAFTSHAEETAGQVARLEKVFGLMEMTPKAKKCEAIEGLSAEGDHLMEEAEDDGVMDAGLIATAQAVEHYEIARYGALIAWANQLDMTEAADLLRESLEEEKAADEKLSGLAESVNPAAARKEAA</sequence>
<name>A0ACC5R2Y1_9HYPH</name>
<keyword evidence="2" id="KW-1185">Reference proteome</keyword>
<evidence type="ECO:0000313" key="1">
    <source>
        <dbReference type="EMBL" id="MBK1866994.1"/>
    </source>
</evidence>
<dbReference type="EMBL" id="JAENHL010000007">
    <property type="protein sequence ID" value="MBK1866994.1"/>
    <property type="molecule type" value="Genomic_DNA"/>
</dbReference>
<dbReference type="Proteomes" id="UP000616151">
    <property type="component" value="Unassembled WGS sequence"/>
</dbReference>
<accession>A0ACC5R2Y1</accession>
<gene>
    <name evidence="1" type="ORF">JHL16_11615</name>
</gene>
<organism evidence="1 2">
    <name type="scientific">Taklimakanibacter albus</name>
    <dbReference type="NCBI Taxonomy" id="2800327"/>
    <lineage>
        <taxon>Bacteria</taxon>
        <taxon>Pseudomonadati</taxon>
        <taxon>Pseudomonadota</taxon>
        <taxon>Alphaproteobacteria</taxon>
        <taxon>Hyphomicrobiales</taxon>
        <taxon>Aestuariivirgaceae</taxon>
        <taxon>Taklimakanibacter</taxon>
    </lineage>
</organism>
<protein>
    <submittedName>
        <fullName evidence="1">Ferritin-like domain-containing protein</fullName>
    </submittedName>
</protein>
<proteinExistence type="predicted"/>